<dbReference type="Reactome" id="R-DDI-2467813">
    <property type="pathway name" value="Separation of Sister Chromatids"/>
</dbReference>
<dbReference type="Reactome" id="R-DDI-8948751">
    <property type="pathway name" value="Regulation of PTEN stability and activity"/>
</dbReference>
<dbReference type="PaxDb" id="44689-DDB0238755"/>
<dbReference type="GO" id="GO:0005737">
    <property type="term" value="C:cytoplasm"/>
    <property type="evidence" value="ECO:0000318"/>
    <property type="project" value="GO_Central"/>
</dbReference>
<dbReference type="Reactome" id="R-DDI-5696397">
    <property type="pathway name" value="Gap-filling DNA repair synthesis and ligation in GG-NER"/>
</dbReference>
<accession>Q54CI0</accession>
<dbReference type="InterPro" id="IPR019956">
    <property type="entry name" value="Ubiquitin_dom"/>
</dbReference>
<dbReference type="Reactome" id="R-DDI-1358803">
    <property type="pathway name" value="Downregulation of ERBB2:ERBB3 signaling"/>
</dbReference>
<dbReference type="OMA" id="IMIQERE"/>
<organism evidence="2 3">
    <name type="scientific">Dictyostelium discoideum</name>
    <name type="common">Social amoeba</name>
    <dbReference type="NCBI Taxonomy" id="44689"/>
    <lineage>
        <taxon>Eukaryota</taxon>
        <taxon>Amoebozoa</taxon>
        <taxon>Evosea</taxon>
        <taxon>Eumycetozoa</taxon>
        <taxon>Dictyostelia</taxon>
        <taxon>Dictyosteliales</taxon>
        <taxon>Dictyosteliaceae</taxon>
        <taxon>Dictyostelium</taxon>
    </lineage>
</organism>
<dbReference type="GO" id="GO:0016567">
    <property type="term" value="P:protein ubiquitination"/>
    <property type="evidence" value="ECO:0000318"/>
    <property type="project" value="GO_Central"/>
</dbReference>
<dbReference type="FunCoup" id="Q54CI0">
    <property type="interactions" value="15"/>
</dbReference>
<dbReference type="Reactome" id="R-DDI-8854050">
    <property type="pathway name" value="FBXL7 down-regulates AURKA during mitotic entry and in early mitosis"/>
</dbReference>
<protein>
    <recommendedName>
        <fullName evidence="1">Ubiquitin-like domain-containing protein</fullName>
    </recommendedName>
</protein>
<dbReference type="InterPro" id="IPR000626">
    <property type="entry name" value="Ubiquitin-like_dom"/>
</dbReference>
<evidence type="ECO:0000313" key="2">
    <source>
        <dbReference type="EMBL" id="EAL61003.1"/>
    </source>
</evidence>
<dbReference type="EMBL" id="AAFI02000197">
    <property type="protein sequence ID" value="EAL61003.1"/>
    <property type="molecule type" value="Genomic_DNA"/>
</dbReference>
<reference evidence="2 3" key="1">
    <citation type="journal article" date="2005" name="Nature">
        <title>The genome of the social amoeba Dictyostelium discoideum.</title>
        <authorList>
            <consortium name="The Dictyostelium discoideum Sequencing Consortium"/>
            <person name="Eichinger L."/>
            <person name="Pachebat J.A."/>
            <person name="Glockner G."/>
            <person name="Rajandream M.A."/>
            <person name="Sucgang R."/>
            <person name="Berriman M."/>
            <person name="Song J."/>
            <person name="Olsen R."/>
            <person name="Szafranski K."/>
            <person name="Xu Q."/>
            <person name="Tunggal B."/>
            <person name="Kummerfeld S."/>
            <person name="Madera M."/>
            <person name="Konfortov B.A."/>
            <person name="Rivero F."/>
            <person name="Bankier A.T."/>
            <person name="Lehmann R."/>
            <person name="Hamlin N."/>
            <person name="Davies R."/>
            <person name="Gaudet P."/>
            <person name="Fey P."/>
            <person name="Pilcher K."/>
            <person name="Chen G."/>
            <person name="Saunders D."/>
            <person name="Sodergren E."/>
            <person name="Davis P."/>
            <person name="Kerhornou A."/>
            <person name="Nie X."/>
            <person name="Hall N."/>
            <person name="Anjard C."/>
            <person name="Hemphill L."/>
            <person name="Bason N."/>
            <person name="Farbrother P."/>
            <person name="Desany B."/>
            <person name="Just E."/>
            <person name="Morio T."/>
            <person name="Rost R."/>
            <person name="Churcher C."/>
            <person name="Cooper J."/>
            <person name="Haydock S."/>
            <person name="van Driessche N."/>
            <person name="Cronin A."/>
            <person name="Goodhead I."/>
            <person name="Muzny D."/>
            <person name="Mourier T."/>
            <person name="Pain A."/>
            <person name="Lu M."/>
            <person name="Harper D."/>
            <person name="Lindsay R."/>
            <person name="Hauser H."/>
            <person name="James K."/>
            <person name="Quiles M."/>
            <person name="Madan Babu M."/>
            <person name="Saito T."/>
            <person name="Buchrieser C."/>
            <person name="Wardroper A."/>
            <person name="Felder M."/>
            <person name="Thangavelu M."/>
            <person name="Johnson D."/>
            <person name="Knights A."/>
            <person name="Loulseged H."/>
            <person name="Mungall K."/>
            <person name="Oliver K."/>
            <person name="Price C."/>
            <person name="Quail M.A."/>
            <person name="Urushihara H."/>
            <person name="Hernandez J."/>
            <person name="Rabbinowitsch E."/>
            <person name="Steffen D."/>
            <person name="Sanders M."/>
            <person name="Ma J."/>
            <person name="Kohara Y."/>
            <person name="Sharp S."/>
            <person name="Simmonds M."/>
            <person name="Spiegler S."/>
            <person name="Tivey A."/>
            <person name="Sugano S."/>
            <person name="White B."/>
            <person name="Walker D."/>
            <person name="Woodward J."/>
            <person name="Winckler T."/>
            <person name="Tanaka Y."/>
            <person name="Shaulsky G."/>
            <person name="Schleicher M."/>
            <person name="Weinstock G."/>
            <person name="Rosenthal A."/>
            <person name="Cox E.C."/>
            <person name="Chisholm R.L."/>
            <person name="Gibbs R."/>
            <person name="Loomis W.F."/>
            <person name="Platzer M."/>
            <person name="Kay R.R."/>
            <person name="Williams J."/>
            <person name="Dear P.H."/>
            <person name="Noegel A.A."/>
            <person name="Barrell B."/>
            <person name="Kuspa A."/>
        </authorList>
    </citation>
    <scope>NUCLEOTIDE SEQUENCE [LARGE SCALE GENOMIC DNA]</scope>
    <source>
        <strain evidence="2 3">AX4</strain>
    </source>
</reference>
<dbReference type="Reactome" id="R-DDI-6781823">
    <property type="pathway name" value="Formation of TC-NER Pre-Incision Complex"/>
</dbReference>
<dbReference type="Reactome" id="R-DDI-69017">
    <property type="pathway name" value="CDK-mediated phosphorylation and removal of Cdc6"/>
</dbReference>
<dbReference type="Reactome" id="R-DDI-983168">
    <property type="pathway name" value="Antigen processing: Ubiquitination &amp; Proteasome degradation"/>
</dbReference>
<dbReference type="Reactome" id="R-DDI-9758274">
    <property type="pathway name" value="Regulation of NF-kappa B signaling"/>
</dbReference>
<dbReference type="SMART" id="SM00213">
    <property type="entry name" value="UBQ"/>
    <property type="match status" value="1"/>
</dbReference>
<dbReference type="Reactome" id="R-DDI-4641258">
    <property type="pathway name" value="Degradation of DVL"/>
</dbReference>
<dbReference type="GO" id="GO:0005634">
    <property type="term" value="C:nucleus"/>
    <property type="evidence" value="ECO:0000318"/>
    <property type="project" value="GO_Central"/>
</dbReference>
<dbReference type="Proteomes" id="UP000002195">
    <property type="component" value="Unassembled WGS sequence"/>
</dbReference>
<dbReference type="Reactome" id="R-DDI-5655862">
    <property type="pathway name" value="Translesion synthesis by POLK"/>
</dbReference>
<dbReference type="Reactome" id="R-DDI-349425">
    <property type="pathway name" value="Autodegradation of the E3 ubiquitin ligase COP1"/>
</dbReference>
<dbReference type="Reactome" id="R-DDI-5675482">
    <property type="pathway name" value="Regulation of necroptotic cell death"/>
</dbReference>
<dbReference type="Reactome" id="R-DDI-8951664">
    <property type="pathway name" value="Neddylation"/>
</dbReference>
<dbReference type="eggNOG" id="KOG0001">
    <property type="taxonomic scope" value="Eukaryota"/>
</dbReference>
<dbReference type="Reactome" id="R-DDI-6782135">
    <property type="pathway name" value="Dual incision in TC-NER"/>
</dbReference>
<dbReference type="Reactome" id="R-DDI-5689877">
    <property type="pathway name" value="Josephin domain DUBs"/>
</dbReference>
<sequence length="77" mass="8505">MQIFVKKVGNSAVSYEFKETDTIERVKAVIEGREGVPIDQQTLSFLGKKLENGRTLGELKIQPGSTINLSLRLRGGN</sequence>
<dbReference type="Reactome" id="R-DDI-5687128">
    <property type="pathway name" value="MAPK6/MAPK4 signaling"/>
</dbReference>
<dbReference type="PRINTS" id="PR00348">
    <property type="entry name" value="UBIQUITIN"/>
</dbReference>
<dbReference type="Reactome" id="R-DDI-450408">
    <property type="pathway name" value="AUF1 (hnRNP D0) binds and destabilizes mRNA"/>
</dbReference>
<dbReference type="Reactome" id="R-DDI-68949">
    <property type="pathway name" value="Orc1 removal from chromatin"/>
</dbReference>
<dbReference type="SUPFAM" id="SSF54236">
    <property type="entry name" value="Ubiquitin-like"/>
    <property type="match status" value="1"/>
</dbReference>
<dbReference type="InParanoid" id="Q54CI0"/>
<dbReference type="Reactome" id="R-DDI-936440">
    <property type="pathway name" value="Negative regulators of DDX58/IFIH1 signaling"/>
</dbReference>
<dbReference type="Reactome" id="R-DDI-9646399">
    <property type="pathway name" value="Aggrephagy"/>
</dbReference>
<dbReference type="Reactome" id="R-DDI-174178">
    <property type="pathway name" value="APC/C:Cdh1 mediated degradation of Cdc20 and other APC/C:Cdh1 targeted proteins in late mitosis/early G1"/>
</dbReference>
<dbReference type="Reactome" id="R-DDI-532668">
    <property type="pathway name" value="N-glycan trimming in the ER and Calnexin/Calreticulin cycle"/>
</dbReference>
<dbReference type="GO" id="GO:0031386">
    <property type="term" value="F:protein tag activity"/>
    <property type="evidence" value="ECO:0000318"/>
    <property type="project" value="GO_Central"/>
</dbReference>
<dbReference type="PROSITE" id="PS50053">
    <property type="entry name" value="UBIQUITIN_2"/>
    <property type="match status" value="1"/>
</dbReference>
<dbReference type="Reactome" id="R-DDI-6782210">
    <property type="pathway name" value="Gap-filling DNA repair synthesis and ligation in TC-NER"/>
</dbReference>
<dbReference type="AlphaFoldDB" id="Q54CI0"/>
<evidence type="ECO:0000259" key="1">
    <source>
        <dbReference type="PROSITE" id="PS50053"/>
    </source>
</evidence>
<dbReference type="Reactome" id="R-DDI-8866652">
    <property type="pathway name" value="Synthesis of active ubiquitin: roles of E1 and E2 enzymes"/>
</dbReference>
<dbReference type="Reactome" id="R-DDI-5358346">
    <property type="pathway name" value="Hedgehog ligand biogenesis"/>
</dbReference>
<dbReference type="dictyBase" id="DDB_G0292908">
    <property type="gene designation" value="ubqO"/>
</dbReference>
<dbReference type="Reactome" id="R-DDI-174154">
    <property type="pathway name" value="APC/C:Cdc20 mediated degradation of Securin"/>
</dbReference>
<dbReference type="PhylomeDB" id="Q54CI0"/>
<dbReference type="RefSeq" id="XP_629436.1">
    <property type="nucleotide sequence ID" value="XM_629434.1"/>
</dbReference>
<dbReference type="Reactome" id="R-DDI-917729">
    <property type="pathway name" value="Endosomal Sorting Complex Required For Transport (ESCRT)"/>
</dbReference>
<dbReference type="Reactome" id="R-DDI-9033241">
    <property type="pathway name" value="Peroxisomal protein import"/>
</dbReference>
<evidence type="ECO:0000313" key="3">
    <source>
        <dbReference type="Proteomes" id="UP000002195"/>
    </source>
</evidence>
<dbReference type="HOGENOM" id="CLU_010412_6_3_1"/>
<dbReference type="GO" id="GO:0019941">
    <property type="term" value="P:modification-dependent protein catabolic process"/>
    <property type="evidence" value="ECO:0000318"/>
    <property type="project" value="GO_Central"/>
</dbReference>
<dbReference type="Reactome" id="R-DDI-5632684">
    <property type="pathway name" value="Hedgehog 'on' state"/>
</dbReference>
<dbReference type="Reactome" id="R-DDI-9020702">
    <property type="pathway name" value="Interleukin-1 signaling"/>
</dbReference>
<dbReference type="Reactome" id="R-DDI-69231">
    <property type="pathway name" value="Cyclin D associated events in G1"/>
</dbReference>
<dbReference type="Reactome" id="R-DDI-5689901">
    <property type="pathway name" value="Metalloprotease DUBs"/>
</dbReference>
<dbReference type="Reactome" id="R-DDI-382556">
    <property type="pathway name" value="ABC-family proteins mediated transport"/>
</dbReference>
<dbReference type="Gene3D" id="3.10.20.90">
    <property type="entry name" value="Phosphatidylinositol 3-kinase Catalytic Subunit, Chain A, domain 1"/>
    <property type="match status" value="1"/>
</dbReference>
<dbReference type="Reactome" id="R-DDI-9861718">
    <property type="pathway name" value="Regulation of pyruvate metabolism"/>
</dbReference>
<keyword evidence="3" id="KW-1185">Reference proteome</keyword>
<proteinExistence type="predicted"/>
<dbReference type="Reactome" id="R-DDI-8866654">
    <property type="pathway name" value="E3 ubiquitin ligases ubiquitinate target proteins"/>
</dbReference>
<dbReference type="Reactome" id="R-DDI-174184">
    <property type="pathway name" value="Cdc20:Phospho-APC/C mediated degradation of Cyclin A"/>
</dbReference>
<dbReference type="Reactome" id="R-DDI-917937">
    <property type="pathway name" value="Iron uptake and transport"/>
</dbReference>
<dbReference type="InterPro" id="IPR029071">
    <property type="entry name" value="Ubiquitin-like_domsf"/>
</dbReference>
<dbReference type="PANTHER" id="PTHR10666">
    <property type="entry name" value="UBIQUITIN"/>
    <property type="match status" value="1"/>
</dbReference>
<dbReference type="Reactome" id="R-DDI-5689603">
    <property type="pathway name" value="UCH proteinases"/>
</dbReference>
<dbReference type="Reactome" id="R-DDI-179409">
    <property type="pathway name" value="APC-Cdc20 mediated degradation of Nek2A"/>
</dbReference>
<dbReference type="KEGG" id="ddi:DDB_G0292908"/>
<dbReference type="Pfam" id="PF00240">
    <property type="entry name" value="ubiquitin"/>
    <property type="match status" value="1"/>
</dbReference>
<dbReference type="Reactome" id="R-DDI-69601">
    <property type="pathway name" value="Ubiquitin-Mediated Degradation of Phosphorylated Cdc25A"/>
</dbReference>
<name>Q54CI0_DICDI</name>
<dbReference type="InterPro" id="IPR050158">
    <property type="entry name" value="Ubiquitin_ubiquitin-like"/>
</dbReference>
<dbReference type="GeneID" id="8628955"/>
<dbReference type="Reactome" id="R-DDI-9755511">
    <property type="pathway name" value="KEAP1-NFE2L2 pathway"/>
</dbReference>
<dbReference type="Reactome" id="R-DDI-110314">
    <property type="pathway name" value="Recognition of DNA damage by PCNA-containing replication complex"/>
</dbReference>
<dbReference type="Reactome" id="R-DDI-8948747">
    <property type="pathway name" value="Regulation of PTEN localization"/>
</dbReference>
<dbReference type="Reactome" id="R-DDI-2559582">
    <property type="pathway name" value="Senescence-Associated Secretory Phenotype (SASP)"/>
</dbReference>
<comment type="caution">
    <text evidence="2">The sequence shown here is derived from an EMBL/GenBank/DDBJ whole genome shotgun (WGS) entry which is preliminary data.</text>
</comment>
<dbReference type="STRING" id="44689.Q54CI0"/>
<gene>
    <name evidence="2" type="primary">ubqO</name>
    <name evidence="2" type="ORF">DDB_G0292908</name>
</gene>
<dbReference type="VEuPathDB" id="AmoebaDB:DDB_G0292908"/>
<dbReference type="Reactome" id="R-DDI-9664873">
    <property type="pathway name" value="Pexophagy"/>
</dbReference>
<dbReference type="Reactome" id="R-DDI-5696394">
    <property type="pathway name" value="DNA Damage Recognition in GG-NER"/>
</dbReference>
<dbReference type="Reactome" id="R-DDI-5689880">
    <property type="pathway name" value="Ub-specific processing proteases"/>
</dbReference>
<dbReference type="Reactome" id="R-DDI-5696395">
    <property type="pathway name" value="Formation of Incision Complex in GG-NER"/>
</dbReference>
<dbReference type="Reactome" id="R-DDI-901032">
    <property type="pathway name" value="ER Quality Control Compartment (ERQC)"/>
</dbReference>
<dbReference type="SMR" id="Q54CI0"/>
<feature type="domain" description="Ubiquitin-like" evidence="1">
    <location>
        <begin position="1"/>
        <end position="76"/>
    </location>
</feature>
<dbReference type="GO" id="GO:0031625">
    <property type="term" value="F:ubiquitin protein ligase binding"/>
    <property type="evidence" value="ECO:0000318"/>
    <property type="project" value="GO_Central"/>
</dbReference>
<dbReference type="Reactome" id="R-DDI-174048">
    <property type="pathway name" value="APC/C:Cdc20 mediated degradation of Cyclin B"/>
</dbReference>
<dbReference type="Reactome" id="R-DDI-174084">
    <property type="pathway name" value="Autodegradation of Cdh1 by Cdh1:APC/C"/>
</dbReference>
<dbReference type="Reactome" id="R-DDI-5658442">
    <property type="pathway name" value="Regulation of RAS by GAPs"/>
</dbReference>